<dbReference type="PROSITE" id="PS00211">
    <property type="entry name" value="ABC_TRANSPORTER_1"/>
    <property type="match status" value="1"/>
</dbReference>
<accession>A0ABP7P0Z2</accession>
<keyword evidence="4 6" id="KW-0067">ATP-binding</keyword>
<dbReference type="PANTHER" id="PTHR43335:SF4">
    <property type="entry name" value="ABC TRANSPORTER, ATP-BINDING PROTEIN"/>
    <property type="match status" value="1"/>
</dbReference>
<dbReference type="Proteomes" id="UP001418444">
    <property type="component" value="Unassembled WGS sequence"/>
</dbReference>
<keyword evidence="3" id="KW-0547">Nucleotide-binding</keyword>
<dbReference type="GO" id="GO:0005524">
    <property type="term" value="F:ATP binding"/>
    <property type="evidence" value="ECO:0007669"/>
    <property type="project" value="UniProtKB-KW"/>
</dbReference>
<comment type="caution">
    <text evidence="6">The sequence shown here is derived from an EMBL/GenBank/DDBJ whole genome shotgun (WGS) entry which is preliminary data.</text>
</comment>
<keyword evidence="7" id="KW-1185">Reference proteome</keyword>
<protein>
    <submittedName>
        <fullName evidence="6">ATP-binding cassette domain-containing protein</fullName>
    </submittedName>
</protein>
<sequence>MGRAAMIIGMITVENLTKRYGDYTAVDDVSFVCRPGQVTGFLGPNGAGKSTTMRIIAGLTPETSGTALVGGRRYRDIPNPATQVGVLLDASAQHAGRTGREILRLSAMTMGLPMRRVDEALAMVSLTDEESGRRVRNYSLGMRQRLGIANALLGDPQMLILDEPANGLDPAGIHWMRTLLRDYADRGGTVLLSSHLLHEIEIVADDIVVIGHGRIVAQGTKQELLAGAGTRVISTNDEALGQALYEAGLHAAPAADGGFTVDAAPVDVGAVALERRIQLIELRPGDGARLEEMFLQLTQRTQRDQRPAPDALSFGGQS</sequence>
<dbReference type="InterPro" id="IPR027417">
    <property type="entry name" value="P-loop_NTPase"/>
</dbReference>
<evidence type="ECO:0000313" key="7">
    <source>
        <dbReference type="Proteomes" id="UP001418444"/>
    </source>
</evidence>
<dbReference type="Pfam" id="PF00005">
    <property type="entry name" value="ABC_tran"/>
    <property type="match status" value="1"/>
</dbReference>
<dbReference type="Gene3D" id="3.40.50.300">
    <property type="entry name" value="P-loop containing nucleotide triphosphate hydrolases"/>
    <property type="match status" value="1"/>
</dbReference>
<dbReference type="InterPro" id="IPR003593">
    <property type="entry name" value="AAA+_ATPase"/>
</dbReference>
<feature type="domain" description="ABC transporter" evidence="5">
    <location>
        <begin position="11"/>
        <end position="237"/>
    </location>
</feature>
<keyword evidence="2" id="KW-0813">Transport</keyword>
<organism evidence="6 7">
    <name type="scientific">Gordonia caeni</name>
    <dbReference type="NCBI Taxonomy" id="1007097"/>
    <lineage>
        <taxon>Bacteria</taxon>
        <taxon>Bacillati</taxon>
        <taxon>Actinomycetota</taxon>
        <taxon>Actinomycetes</taxon>
        <taxon>Mycobacteriales</taxon>
        <taxon>Gordoniaceae</taxon>
        <taxon>Gordonia</taxon>
    </lineage>
</organism>
<dbReference type="InterPro" id="IPR017871">
    <property type="entry name" value="ABC_transporter-like_CS"/>
</dbReference>
<dbReference type="EMBL" id="BAAAZW010000004">
    <property type="protein sequence ID" value="GAA3957892.1"/>
    <property type="molecule type" value="Genomic_DNA"/>
</dbReference>
<reference evidence="7" key="1">
    <citation type="journal article" date="2019" name="Int. J. Syst. Evol. Microbiol.">
        <title>The Global Catalogue of Microorganisms (GCM) 10K type strain sequencing project: providing services to taxonomists for standard genome sequencing and annotation.</title>
        <authorList>
            <consortium name="The Broad Institute Genomics Platform"/>
            <consortium name="The Broad Institute Genome Sequencing Center for Infectious Disease"/>
            <person name="Wu L."/>
            <person name="Ma J."/>
        </authorList>
    </citation>
    <scope>NUCLEOTIDE SEQUENCE [LARGE SCALE GENOMIC DNA]</scope>
    <source>
        <strain evidence="7">JCM 16923</strain>
    </source>
</reference>
<evidence type="ECO:0000256" key="2">
    <source>
        <dbReference type="ARBA" id="ARBA00022448"/>
    </source>
</evidence>
<dbReference type="PROSITE" id="PS50893">
    <property type="entry name" value="ABC_TRANSPORTER_2"/>
    <property type="match status" value="1"/>
</dbReference>
<dbReference type="SMART" id="SM00382">
    <property type="entry name" value="AAA"/>
    <property type="match status" value="1"/>
</dbReference>
<comment type="similarity">
    <text evidence="1">Belongs to the ABC transporter superfamily.</text>
</comment>
<evidence type="ECO:0000259" key="5">
    <source>
        <dbReference type="PROSITE" id="PS50893"/>
    </source>
</evidence>
<dbReference type="SUPFAM" id="SSF52540">
    <property type="entry name" value="P-loop containing nucleoside triphosphate hydrolases"/>
    <property type="match status" value="1"/>
</dbReference>
<dbReference type="PANTHER" id="PTHR43335">
    <property type="entry name" value="ABC TRANSPORTER, ATP-BINDING PROTEIN"/>
    <property type="match status" value="1"/>
</dbReference>
<dbReference type="InterPro" id="IPR003439">
    <property type="entry name" value="ABC_transporter-like_ATP-bd"/>
</dbReference>
<proteinExistence type="inferred from homology"/>
<name>A0ABP7P0Z2_9ACTN</name>
<evidence type="ECO:0000313" key="6">
    <source>
        <dbReference type="EMBL" id="GAA3957892.1"/>
    </source>
</evidence>
<evidence type="ECO:0000256" key="4">
    <source>
        <dbReference type="ARBA" id="ARBA00022840"/>
    </source>
</evidence>
<evidence type="ECO:0000256" key="3">
    <source>
        <dbReference type="ARBA" id="ARBA00022741"/>
    </source>
</evidence>
<gene>
    <name evidence="6" type="ORF">GCM10022231_16450</name>
</gene>
<evidence type="ECO:0000256" key="1">
    <source>
        <dbReference type="ARBA" id="ARBA00005417"/>
    </source>
</evidence>